<dbReference type="EMBL" id="BMVG01000046">
    <property type="protein sequence ID" value="GHE14006.1"/>
    <property type="molecule type" value="Genomic_DNA"/>
</dbReference>
<keyword evidence="2" id="KW-1185">Reference proteome</keyword>
<protein>
    <submittedName>
        <fullName evidence="1">Uncharacterized protein</fullName>
    </submittedName>
</protein>
<proteinExistence type="predicted"/>
<comment type="caution">
    <text evidence="1">The sequence shown here is derived from an EMBL/GenBank/DDBJ whole genome shotgun (WGS) entry which is preliminary data.</text>
</comment>
<evidence type="ECO:0000313" key="1">
    <source>
        <dbReference type="EMBL" id="GHE14006.1"/>
    </source>
</evidence>
<dbReference type="AlphaFoldDB" id="A0A918YSL1"/>
<name>A0A918YSL1_9ACTN</name>
<accession>A0A918YSL1</accession>
<reference evidence="1" key="2">
    <citation type="submission" date="2020-09" db="EMBL/GenBank/DDBJ databases">
        <authorList>
            <person name="Sun Q."/>
            <person name="Ohkuma M."/>
        </authorList>
    </citation>
    <scope>NUCLEOTIDE SEQUENCE</scope>
    <source>
        <strain evidence="1">JCM 4714</strain>
    </source>
</reference>
<dbReference type="Proteomes" id="UP000655443">
    <property type="component" value="Unassembled WGS sequence"/>
</dbReference>
<gene>
    <name evidence="1" type="ORF">GCM10010339_83110</name>
</gene>
<evidence type="ECO:0000313" key="2">
    <source>
        <dbReference type="Proteomes" id="UP000655443"/>
    </source>
</evidence>
<sequence>MLRKSRLPPSGRTTGLSQHALAGGARLHGAHAVPMERDDIRAFIRHRHDAVRRECVADTEHEPLERYEASLNQTVTTRRDLGRPATNPLTCALLCALNRDRRMHLSRARKELYDAALDMLLVRRGHGAGDHPRRACPSPGTSRQCCCSGWRTG</sequence>
<reference evidence="1" key="1">
    <citation type="journal article" date="2014" name="Int. J. Syst. Evol. Microbiol.">
        <title>Complete genome sequence of Corynebacterium casei LMG S-19264T (=DSM 44701T), isolated from a smear-ripened cheese.</title>
        <authorList>
            <consortium name="US DOE Joint Genome Institute (JGI-PGF)"/>
            <person name="Walter F."/>
            <person name="Albersmeier A."/>
            <person name="Kalinowski J."/>
            <person name="Ruckert C."/>
        </authorList>
    </citation>
    <scope>NUCLEOTIDE SEQUENCE</scope>
    <source>
        <strain evidence="1">JCM 4714</strain>
    </source>
</reference>
<organism evidence="1 2">
    <name type="scientific">Streptomyces alanosinicus</name>
    <dbReference type="NCBI Taxonomy" id="68171"/>
    <lineage>
        <taxon>Bacteria</taxon>
        <taxon>Bacillati</taxon>
        <taxon>Actinomycetota</taxon>
        <taxon>Actinomycetes</taxon>
        <taxon>Kitasatosporales</taxon>
        <taxon>Streptomycetaceae</taxon>
        <taxon>Streptomyces</taxon>
    </lineage>
</organism>